<reference evidence="2 3" key="1">
    <citation type="journal article" date="2018" name="Sci. Rep.">
        <title>Rhizobium tumorigenes sp. nov., a novel plant tumorigenic bacterium isolated from cane gall tumors on thornless blackberry.</title>
        <authorList>
            <person name="Kuzmanovi N."/>
            <person name="Smalla K."/>
            <person name="Gronow S."/>
            <person name="PuBawska J."/>
        </authorList>
    </citation>
    <scope>NUCLEOTIDE SEQUENCE [LARGE SCALE GENOMIC DNA]</scope>
    <source>
        <strain evidence="2 3">CCBAU 85046</strain>
    </source>
</reference>
<keyword evidence="3" id="KW-1185">Reference proteome</keyword>
<sequence length="203" mass="21731">MTRLLKSSSVFLAVALAASMALPALGGDFGVGGRGFPRPGIHGTHFGNGGFGFQRNFHARGRNQFASGDRFPFQGRDFRHHNGDRMFGGRNNFARNGNGGFGGGNYFRSNRPQRLYTLGGYGANGGSSVRVILRDQPDYGFISNYAGATDVYRADGGTYATGYSYSSGGQQQGSIARPRAKIIDVARMPDVCSNENGVCVIRP</sequence>
<feature type="chain" id="PRO_5016146689" evidence="1">
    <location>
        <begin position="27"/>
        <end position="203"/>
    </location>
</feature>
<organism evidence="2 3">
    <name type="scientific">Rhizobium tubonense</name>
    <dbReference type="NCBI Taxonomy" id="484088"/>
    <lineage>
        <taxon>Bacteria</taxon>
        <taxon>Pseudomonadati</taxon>
        <taxon>Pseudomonadota</taxon>
        <taxon>Alphaproteobacteria</taxon>
        <taxon>Hyphomicrobiales</taxon>
        <taxon>Rhizobiaceae</taxon>
        <taxon>Rhizobium/Agrobacterium group</taxon>
        <taxon>Rhizobium</taxon>
    </lineage>
</organism>
<evidence type="ECO:0000256" key="1">
    <source>
        <dbReference type="SAM" id="SignalP"/>
    </source>
</evidence>
<evidence type="ECO:0000313" key="2">
    <source>
        <dbReference type="EMBL" id="PZM09583.1"/>
    </source>
</evidence>
<dbReference type="Proteomes" id="UP000248925">
    <property type="component" value="Unassembled WGS sequence"/>
</dbReference>
<gene>
    <name evidence="2" type="ORF">CPY51_25190</name>
</gene>
<evidence type="ECO:0000313" key="3">
    <source>
        <dbReference type="Proteomes" id="UP000248925"/>
    </source>
</evidence>
<name>A0A2W4EBQ6_9HYPH</name>
<keyword evidence="1" id="KW-0732">Signal</keyword>
<feature type="signal peptide" evidence="1">
    <location>
        <begin position="1"/>
        <end position="26"/>
    </location>
</feature>
<dbReference type="EMBL" id="PCDP01000059">
    <property type="protein sequence ID" value="PZM09583.1"/>
    <property type="molecule type" value="Genomic_DNA"/>
</dbReference>
<dbReference type="OrthoDB" id="8304928at2"/>
<dbReference type="AlphaFoldDB" id="A0A2W4EBQ6"/>
<comment type="caution">
    <text evidence="2">The sequence shown here is derived from an EMBL/GenBank/DDBJ whole genome shotgun (WGS) entry which is preliminary data.</text>
</comment>
<accession>A0A2W4EBQ6</accession>
<proteinExistence type="predicted"/>
<protein>
    <submittedName>
        <fullName evidence="2">Uncharacterized protein</fullName>
    </submittedName>
</protein>
<dbReference type="RefSeq" id="WP_146260174.1">
    <property type="nucleotide sequence ID" value="NZ_PCDP01000059.1"/>
</dbReference>